<evidence type="ECO:0000313" key="3">
    <source>
        <dbReference type="Proteomes" id="UP000229315"/>
    </source>
</evidence>
<gene>
    <name evidence="2" type="ORF">COU15_00870</name>
</gene>
<dbReference type="Proteomes" id="UP000229315">
    <property type="component" value="Unassembled WGS sequence"/>
</dbReference>
<comment type="caution">
    <text evidence="2">The sequence shown here is derived from an EMBL/GenBank/DDBJ whole genome shotgun (WGS) entry which is preliminary data.</text>
</comment>
<evidence type="ECO:0000313" key="2">
    <source>
        <dbReference type="EMBL" id="PIR85363.1"/>
    </source>
</evidence>
<protein>
    <submittedName>
        <fullName evidence="2">Uncharacterized protein</fullName>
    </submittedName>
</protein>
<keyword evidence="1" id="KW-0812">Transmembrane</keyword>
<proteinExistence type="predicted"/>
<accession>A0A2H0UG28</accession>
<sequence>MEPDTDYKKLNATLECLEKNLIQQNSFRFIFVRGIIYGVGFVIGTSVLAGVALALLLQLFPFASGFIDATALK</sequence>
<feature type="transmembrane region" description="Helical" evidence="1">
    <location>
        <begin position="35"/>
        <end position="57"/>
    </location>
</feature>
<evidence type="ECO:0000256" key="1">
    <source>
        <dbReference type="SAM" id="Phobius"/>
    </source>
</evidence>
<name>A0A2H0UG28_9BACT</name>
<keyword evidence="1" id="KW-0472">Membrane</keyword>
<reference evidence="3" key="1">
    <citation type="submission" date="2017-09" db="EMBL/GenBank/DDBJ databases">
        <title>Depth-based differentiation of microbial function through sediment-hosted aquifers and enrichment of novel symbionts in the deep terrestrial subsurface.</title>
        <authorList>
            <person name="Probst A.J."/>
            <person name="Ladd B."/>
            <person name="Jarett J.K."/>
            <person name="Geller-Mcgrath D.E."/>
            <person name="Sieber C.M.K."/>
            <person name="Emerson J.B."/>
            <person name="Anantharaman K."/>
            <person name="Thomas B.C."/>
            <person name="Malmstrom R."/>
            <person name="Stieglmeier M."/>
            <person name="Klingl A."/>
            <person name="Woyke T."/>
            <person name="Ryan C.M."/>
            <person name="Banfield J.F."/>
        </authorList>
    </citation>
    <scope>NUCLEOTIDE SEQUENCE [LARGE SCALE GENOMIC DNA]</scope>
</reference>
<dbReference type="AlphaFoldDB" id="A0A2H0UG28"/>
<organism evidence="2 3">
    <name type="scientific">Candidatus Kaiserbacteria bacterium CG10_big_fil_rev_8_21_14_0_10_45_20</name>
    <dbReference type="NCBI Taxonomy" id="1974607"/>
    <lineage>
        <taxon>Bacteria</taxon>
        <taxon>Candidatus Kaiseribacteriota</taxon>
    </lineage>
</organism>
<dbReference type="EMBL" id="PFBH01000005">
    <property type="protein sequence ID" value="PIR85363.1"/>
    <property type="molecule type" value="Genomic_DNA"/>
</dbReference>
<keyword evidence="1" id="KW-1133">Transmembrane helix</keyword>